<reference evidence="2" key="1">
    <citation type="submission" date="2019-08" db="EMBL/GenBank/DDBJ databases">
        <title>Genomic characterization of a novel candidate phylum (ARYD3) from a high temperature, high salinity tertiary oil reservoir in north central Oklahoma, USA.</title>
        <authorList>
            <person name="Youssef N.H."/>
            <person name="Yadav A."/>
            <person name="Elshahed M.S."/>
        </authorList>
    </citation>
    <scope>NUCLEOTIDE SEQUENCE [LARGE SCALE GENOMIC DNA]</scope>
    <source>
        <strain evidence="2">ARYD3</strain>
    </source>
</reference>
<organism evidence="2 3">
    <name type="scientific">Candidatus Mcinerneyibacterium aminivorans</name>
    <dbReference type="NCBI Taxonomy" id="2703815"/>
    <lineage>
        <taxon>Bacteria</taxon>
        <taxon>Candidatus Macinerneyibacteriota</taxon>
        <taxon>Candidatus Mcinerneyibacteria</taxon>
        <taxon>Candidatus Mcinerneyibacteriales</taxon>
        <taxon>Candidatus Mcinerneyibacteriaceae</taxon>
        <taxon>Candidatus Mcinerneyibacterium</taxon>
    </lineage>
</organism>
<keyword evidence="3" id="KW-1185">Reference proteome</keyword>
<feature type="signal peptide" evidence="1">
    <location>
        <begin position="1"/>
        <end position="17"/>
    </location>
</feature>
<comment type="caution">
    <text evidence="2">The sequence shown here is derived from an EMBL/GenBank/DDBJ whole genome shotgun (WGS) entry which is preliminary data.</text>
</comment>
<protein>
    <submittedName>
        <fullName evidence="2">Uncharacterized protein</fullName>
    </submittedName>
</protein>
<evidence type="ECO:0000313" key="3">
    <source>
        <dbReference type="Proteomes" id="UP000324143"/>
    </source>
</evidence>
<dbReference type="PROSITE" id="PS51257">
    <property type="entry name" value="PROKAR_LIPOPROTEIN"/>
    <property type="match status" value="1"/>
</dbReference>
<proteinExistence type="predicted"/>
<evidence type="ECO:0000256" key="1">
    <source>
        <dbReference type="SAM" id="SignalP"/>
    </source>
</evidence>
<evidence type="ECO:0000313" key="2">
    <source>
        <dbReference type="EMBL" id="TYB32093.1"/>
    </source>
</evidence>
<name>A0A5D0MKG7_9BACT</name>
<dbReference type="EMBL" id="VSIX01000004">
    <property type="protein sequence ID" value="TYB32093.1"/>
    <property type="molecule type" value="Genomic_DNA"/>
</dbReference>
<dbReference type="Proteomes" id="UP000324143">
    <property type="component" value="Unassembled WGS sequence"/>
</dbReference>
<dbReference type="AlphaFoldDB" id="A0A5D0MKG7"/>
<feature type="chain" id="PRO_5022993325" evidence="1">
    <location>
        <begin position="18"/>
        <end position="208"/>
    </location>
</feature>
<accession>A0A5D0MKG7</accession>
<keyword evidence="1" id="KW-0732">Signal</keyword>
<gene>
    <name evidence="2" type="ORF">FXF47_00480</name>
</gene>
<sequence>MKKLVILLILISVIFFAGCELTTGPDNPTLVEDLNLYPLTVGNTWTYDVYQYDYEQNKLVKDTSETIQITGIENFTYNEETLEGYSSSEGDSTYFIENETGIYKYYIQNSELVETLMIKYPYHKGESWDAGSGEGSIKWERIDSISIEEYTYSNCYVASTEVEMLGLSIKAEFYYKDNIGLVAMVAEETSSGMIMGQRILTNYSIVQN</sequence>